<dbReference type="Pfam" id="PF08755">
    <property type="entry name" value="YccV-like"/>
    <property type="match status" value="1"/>
</dbReference>
<keyword evidence="2" id="KW-0732">Signal</keyword>
<evidence type="ECO:0000313" key="5">
    <source>
        <dbReference type="Proteomes" id="UP001209878"/>
    </source>
</evidence>
<dbReference type="NCBIfam" id="TIGR02097">
    <property type="entry name" value="yccV"/>
    <property type="match status" value="1"/>
</dbReference>
<dbReference type="InterPro" id="IPR053189">
    <property type="entry name" value="Clp_protease_adapter_ClpF"/>
</dbReference>
<dbReference type="SUPFAM" id="SSF141255">
    <property type="entry name" value="YccV-like"/>
    <property type="match status" value="1"/>
</dbReference>
<evidence type="ECO:0000256" key="2">
    <source>
        <dbReference type="SAM" id="SignalP"/>
    </source>
</evidence>
<feature type="domain" description="Hemimethylated DNA-binding" evidence="3">
    <location>
        <begin position="123"/>
        <end position="224"/>
    </location>
</feature>
<proteinExistence type="predicted"/>
<comment type="caution">
    <text evidence="4">The sequence shown here is derived from an EMBL/GenBank/DDBJ whole genome shotgun (WGS) entry which is preliminary data.</text>
</comment>
<dbReference type="InterPro" id="IPR011722">
    <property type="entry name" value="Hemimethylated_DNA-bd_dom"/>
</dbReference>
<dbReference type="EMBL" id="JAODUO010000804">
    <property type="protein sequence ID" value="KAK2174416.1"/>
    <property type="molecule type" value="Genomic_DNA"/>
</dbReference>
<dbReference type="AlphaFoldDB" id="A0AAD9NN11"/>
<name>A0AAD9NN11_RIDPI</name>
<dbReference type="Proteomes" id="UP001209878">
    <property type="component" value="Unassembled WGS sequence"/>
</dbReference>
<evidence type="ECO:0000313" key="4">
    <source>
        <dbReference type="EMBL" id="KAK2174416.1"/>
    </source>
</evidence>
<dbReference type="Gene3D" id="2.30.30.390">
    <property type="entry name" value="Hemimethylated DNA-binding domain"/>
    <property type="match status" value="1"/>
</dbReference>
<protein>
    <recommendedName>
        <fullName evidence="3">Hemimethylated DNA-binding domain-containing protein</fullName>
    </recommendedName>
</protein>
<organism evidence="4 5">
    <name type="scientific">Ridgeia piscesae</name>
    <name type="common">Tubeworm</name>
    <dbReference type="NCBI Taxonomy" id="27915"/>
    <lineage>
        <taxon>Eukaryota</taxon>
        <taxon>Metazoa</taxon>
        <taxon>Spiralia</taxon>
        <taxon>Lophotrochozoa</taxon>
        <taxon>Annelida</taxon>
        <taxon>Polychaeta</taxon>
        <taxon>Sedentaria</taxon>
        <taxon>Canalipalpata</taxon>
        <taxon>Sabellida</taxon>
        <taxon>Siboglinidae</taxon>
        <taxon>Ridgeia</taxon>
    </lineage>
</organism>
<dbReference type="SMART" id="SM00992">
    <property type="entry name" value="YccV-like"/>
    <property type="match status" value="1"/>
</dbReference>
<dbReference type="PANTHER" id="PTHR48439">
    <property type="entry name" value="HEMIMETHYLATED DNA-BINDING DOMAIN-CONTAINING PROTEIN"/>
    <property type="match status" value="1"/>
</dbReference>
<evidence type="ECO:0000259" key="3">
    <source>
        <dbReference type="SMART" id="SM00992"/>
    </source>
</evidence>
<reference evidence="4" key="1">
    <citation type="journal article" date="2023" name="Mol. Biol. Evol.">
        <title>Third-Generation Sequencing Reveals the Adaptive Role of the Epigenome in Three Deep-Sea Polychaetes.</title>
        <authorList>
            <person name="Perez M."/>
            <person name="Aroh O."/>
            <person name="Sun Y."/>
            <person name="Lan Y."/>
            <person name="Juniper S.K."/>
            <person name="Young C.R."/>
            <person name="Angers B."/>
            <person name="Qian P.Y."/>
        </authorList>
    </citation>
    <scope>NUCLEOTIDE SEQUENCE</scope>
    <source>
        <strain evidence="4">R07B-5</strain>
    </source>
</reference>
<feature type="compositionally biased region" description="Polar residues" evidence="1">
    <location>
        <begin position="86"/>
        <end position="95"/>
    </location>
</feature>
<accession>A0AAD9NN11</accession>
<feature type="region of interest" description="Disordered" evidence="1">
    <location>
        <begin position="74"/>
        <end position="98"/>
    </location>
</feature>
<gene>
    <name evidence="4" type="ORF">NP493_806g01043</name>
</gene>
<dbReference type="PANTHER" id="PTHR48439:SF1">
    <property type="entry name" value="HEMIMETHYLATED DNA-BINDING DOMAIN-CONTAINING PROTEIN"/>
    <property type="match status" value="1"/>
</dbReference>
<evidence type="ECO:0000256" key="1">
    <source>
        <dbReference type="SAM" id="MobiDB-lite"/>
    </source>
</evidence>
<feature type="chain" id="PRO_5042095473" description="Hemimethylated DNA-binding domain-containing protein" evidence="2">
    <location>
        <begin position="21"/>
        <end position="234"/>
    </location>
</feature>
<dbReference type="InterPro" id="IPR036623">
    <property type="entry name" value="Hemimethylated_DNA-bd_sf"/>
</dbReference>
<feature type="signal peptide" evidence="2">
    <location>
        <begin position="1"/>
        <end position="20"/>
    </location>
</feature>
<sequence length="234" mass="27261">MDRMAILQLSLLMLAIPAQYLLMKYTQVPDIQQRNSALQRLLSSAVGFKAKYLSWQTWQKWCIDMFGKVHSMRHKGSGHTGVEQPTPGQTSQGESPATEVLKFRDPKGYFGGSTEIRSPRQSNIKYRIGQVIKHKTWGYRGVIIGWDPVAKAPEKWLKEMHPADKRHWQKMPNYAVLVDTRDRHLPQRTYIPEESIEIISNTRIIHPELDDYFELYDGAQYLPRPWLQSIYPHD</sequence>
<keyword evidence="5" id="KW-1185">Reference proteome</keyword>
<dbReference type="GO" id="GO:0003677">
    <property type="term" value="F:DNA binding"/>
    <property type="evidence" value="ECO:0007669"/>
    <property type="project" value="InterPro"/>
</dbReference>